<dbReference type="InterPro" id="IPR000210">
    <property type="entry name" value="BTB/POZ_dom"/>
</dbReference>
<sequence length="247" mass="27628">PIGKVRTESFDRGHAKPSCAFLVDLCSRLYSAQKNGELCDLVLACNGQTIPVHKPIVCLQSPVIKAACTGPFVEASGTYEIKDCSFEAVQRMVEYLYTGDYQSKAADQGQTEEANEPVVHVTMFGLADMYLIDGLLTLAETKFRAAVKAEGIASVLLLHVRRVYDLQCDSSKVLREIMVEELRERITNINEFYQKMLQDLFAEIPEFAKDIATSFIQRPLTGRCPKCGRNSDRASLDIRNSPKPLRR</sequence>
<evidence type="ECO:0000313" key="2">
    <source>
        <dbReference type="EMBL" id="TFB02702.1"/>
    </source>
</evidence>
<dbReference type="PANTHER" id="PTHR47843">
    <property type="entry name" value="BTB DOMAIN-CONTAINING PROTEIN-RELATED"/>
    <property type="match status" value="1"/>
</dbReference>
<dbReference type="EMBL" id="PPTA01000006">
    <property type="protein sequence ID" value="TFB02702.1"/>
    <property type="molecule type" value="Genomic_DNA"/>
</dbReference>
<keyword evidence="3" id="KW-1185">Reference proteome</keyword>
<organism evidence="2 3">
    <name type="scientific">Trichoderma ghanense</name>
    <dbReference type="NCBI Taxonomy" id="65468"/>
    <lineage>
        <taxon>Eukaryota</taxon>
        <taxon>Fungi</taxon>
        <taxon>Dikarya</taxon>
        <taxon>Ascomycota</taxon>
        <taxon>Pezizomycotina</taxon>
        <taxon>Sordariomycetes</taxon>
        <taxon>Hypocreomycetidae</taxon>
        <taxon>Hypocreales</taxon>
        <taxon>Hypocreaceae</taxon>
        <taxon>Trichoderma</taxon>
    </lineage>
</organism>
<evidence type="ECO:0000259" key="1">
    <source>
        <dbReference type="PROSITE" id="PS50097"/>
    </source>
</evidence>
<dbReference type="Gene3D" id="3.30.710.10">
    <property type="entry name" value="Potassium Channel Kv1.1, Chain A"/>
    <property type="match status" value="1"/>
</dbReference>
<dbReference type="GeneID" id="300576852"/>
<reference evidence="2 3" key="1">
    <citation type="submission" date="2018-01" db="EMBL/GenBank/DDBJ databases">
        <title>Genome characterization of the sugarcane-associated fungus Trichoderma ghanense CCMA-1212 and their application in lignocelulose bioconversion.</title>
        <authorList>
            <person name="Steindorff A.S."/>
            <person name="Mendes T.D."/>
            <person name="Vilela E.S.D."/>
            <person name="Rodrigues D.S."/>
            <person name="Formighieri E.F."/>
            <person name="Melo I.S."/>
            <person name="Favaro L.C.L."/>
        </authorList>
    </citation>
    <scope>NUCLEOTIDE SEQUENCE [LARGE SCALE GENOMIC DNA]</scope>
    <source>
        <strain evidence="2 3">CCMA-1212</strain>
    </source>
</reference>
<feature type="non-terminal residue" evidence="2">
    <location>
        <position position="1"/>
    </location>
</feature>
<proteinExistence type="predicted"/>
<feature type="domain" description="BTB" evidence="1">
    <location>
        <begin position="39"/>
        <end position="105"/>
    </location>
</feature>
<dbReference type="SMART" id="SM00225">
    <property type="entry name" value="BTB"/>
    <property type="match status" value="1"/>
</dbReference>
<dbReference type="RefSeq" id="XP_073558903.1">
    <property type="nucleotide sequence ID" value="XM_073702402.1"/>
</dbReference>
<dbReference type="SUPFAM" id="SSF54695">
    <property type="entry name" value="POZ domain"/>
    <property type="match status" value="1"/>
</dbReference>
<dbReference type="CDD" id="cd18186">
    <property type="entry name" value="BTB_POZ_ZBTB_KLHL-like"/>
    <property type="match status" value="1"/>
</dbReference>
<dbReference type="PROSITE" id="PS50097">
    <property type="entry name" value="BTB"/>
    <property type="match status" value="1"/>
</dbReference>
<gene>
    <name evidence="2" type="ORF">CCMA1212_005126</name>
</gene>
<dbReference type="Proteomes" id="UP001642720">
    <property type="component" value="Unassembled WGS sequence"/>
</dbReference>
<protein>
    <recommendedName>
        <fullName evidence="1">BTB domain-containing protein</fullName>
    </recommendedName>
</protein>
<dbReference type="PANTHER" id="PTHR47843:SF5">
    <property type="entry name" value="BTB_POZ DOMAIN PROTEIN"/>
    <property type="match status" value="1"/>
</dbReference>
<dbReference type="Pfam" id="PF00651">
    <property type="entry name" value="BTB"/>
    <property type="match status" value="1"/>
</dbReference>
<accession>A0ABY2H5B1</accession>
<evidence type="ECO:0000313" key="3">
    <source>
        <dbReference type="Proteomes" id="UP001642720"/>
    </source>
</evidence>
<name>A0ABY2H5B1_9HYPO</name>
<dbReference type="InterPro" id="IPR011333">
    <property type="entry name" value="SKP1/BTB/POZ_sf"/>
</dbReference>
<comment type="caution">
    <text evidence="2">The sequence shown here is derived from an EMBL/GenBank/DDBJ whole genome shotgun (WGS) entry which is preliminary data.</text>
</comment>